<keyword evidence="9 11" id="KW-0472">Membrane</keyword>
<comment type="subunit">
    <text evidence="3">Component of the ER membrane protein complex (EMC).</text>
</comment>
<proteinExistence type="inferred from homology"/>
<dbReference type="GO" id="GO:0072546">
    <property type="term" value="C:EMC complex"/>
    <property type="evidence" value="ECO:0000318"/>
    <property type="project" value="GO_Central"/>
</dbReference>
<dbReference type="OMA" id="SWAEVYH"/>
<dbReference type="PANTHER" id="PTHR21573:SF0">
    <property type="entry name" value="ER MEMBRANE PROTEIN COMPLEX SUBUNIT 1"/>
    <property type="match status" value="1"/>
</dbReference>
<dbReference type="Pfam" id="PF25293">
    <property type="entry name" value="Beta-prop_EMC1_N"/>
    <property type="match status" value="1"/>
</dbReference>
<evidence type="ECO:0000256" key="7">
    <source>
        <dbReference type="ARBA" id="ARBA00022824"/>
    </source>
</evidence>
<dbReference type="Pfam" id="PF07774">
    <property type="entry name" value="EMC1_C"/>
    <property type="match status" value="1"/>
</dbReference>
<keyword evidence="6" id="KW-0732">Signal</keyword>
<keyword evidence="5 11" id="KW-0812">Transmembrane</keyword>
<dbReference type="EMBL" id="LFYR01000291">
    <property type="protein sequence ID" value="KMZ74527.1"/>
    <property type="molecule type" value="Genomic_DNA"/>
</dbReference>
<dbReference type="InterPro" id="IPR011678">
    <property type="entry name" value="EMC1_C"/>
</dbReference>
<feature type="transmembrane region" description="Helical" evidence="11">
    <location>
        <begin position="827"/>
        <end position="850"/>
    </location>
</feature>
<name>A0A0K9Q1W9_ZOSMR</name>
<evidence type="ECO:0000256" key="1">
    <source>
        <dbReference type="ARBA" id="ARBA00004115"/>
    </source>
</evidence>
<organism evidence="14 15">
    <name type="scientific">Zostera marina</name>
    <name type="common">Eelgrass</name>
    <dbReference type="NCBI Taxonomy" id="29655"/>
    <lineage>
        <taxon>Eukaryota</taxon>
        <taxon>Viridiplantae</taxon>
        <taxon>Streptophyta</taxon>
        <taxon>Embryophyta</taxon>
        <taxon>Tracheophyta</taxon>
        <taxon>Spermatophyta</taxon>
        <taxon>Magnoliopsida</taxon>
        <taxon>Liliopsida</taxon>
        <taxon>Zosteraceae</taxon>
        <taxon>Zostera</taxon>
    </lineage>
</organism>
<evidence type="ECO:0000256" key="3">
    <source>
        <dbReference type="ARBA" id="ARBA00011276"/>
    </source>
</evidence>
<dbReference type="InterPro" id="IPR058545">
    <property type="entry name" value="Beta-prop_EMC1_1st"/>
</dbReference>
<sequence length="860" mass="96625">MVWETILPSPSPSKSLLYVMAKENLIFVSGKEWLHAISSLDGMIAWSKYFHLESLQIQQNDQHSERNIIYAAGFSGLSEVELYELSGKTGEVLKKRITSYSGIFFQGTLLVHNDVLVTLDSTRSKIVLVNFQGEVASFHQTYVSDLVHDFSGEASFLSSKFADMFVLKLDSCKALVKVKSGRTVSLIERMEHPDSVSDAILLPEGKKAFAIVQNKETGIHITVTMDGELINEVLRERIELDDNRGRVQKVFINSYIRTDRSYGFRSLLVMEDHSLLLVQQGEIVWNREDGLASIIDSLASELPVEKGATVAKVEHNLFEWLQGHLLKLKGTLMIASPDDIAAIQVMRLKNSEKNKMTRDHNGFRKLLIVLTKAGKVLALHTGDGRVVWSVLVSSLHGTKTCQNPTWLNIYQWQVPHHHALDENPSVLVVGRCGQSLDSPGILSIFDSYTGKELSSSHVSHSIAQVMPLPLTDSKEQHLHVILDSNNNAYLYPRTRDALKLFHHELSNVFWYSIDSTEGIIRGHSLNHNCIHNEADEYCFGTRTLWSIVFPSDSEKIIATTTRKLNEVVHTQAKVVDQDVIYKYISNNALFIATASPEAVGEIGTAIPEEARLVVYLIDAVTGRVMHRLIHHGSQGPIHAIFSENWVVYHYFNLRAHRYEMSVMEIYDQSRVDNKDVLKLVLGKHNLTSPISAYSSPEVLVKSQSYFFTHSVKVMAVTSTAKGITSKHLLIGTIGDQMLALDKRFLDPRRTPTPSPAEKEEGMIPLTDSLPIIPQSYATHSLQVEGLRNIITVPAKLESTTLVFGYGIDLFFTRIAPSRTYDSLTEDFNYALLLITIVALIAAIIVTWVLTEQKDLRDKWR</sequence>
<evidence type="ECO:0000256" key="2">
    <source>
        <dbReference type="ARBA" id="ARBA00007904"/>
    </source>
</evidence>
<dbReference type="InterPro" id="IPR026895">
    <property type="entry name" value="EMC1"/>
</dbReference>
<evidence type="ECO:0000256" key="10">
    <source>
        <dbReference type="ARBA" id="ARBA00023180"/>
    </source>
</evidence>
<protein>
    <recommendedName>
        <fullName evidence="4">ER membrane protein complex subunit 1</fullName>
    </recommendedName>
</protein>
<keyword evidence="15" id="KW-1185">Reference proteome</keyword>
<dbReference type="InterPro" id="IPR011047">
    <property type="entry name" value="Quinoprotein_ADH-like_sf"/>
</dbReference>
<feature type="domain" description="EMC1 first beta-propeller" evidence="13">
    <location>
        <begin position="1"/>
        <end position="289"/>
    </location>
</feature>
<evidence type="ECO:0000256" key="8">
    <source>
        <dbReference type="ARBA" id="ARBA00022989"/>
    </source>
</evidence>
<keyword evidence="10" id="KW-0325">Glycoprotein</keyword>
<evidence type="ECO:0000256" key="6">
    <source>
        <dbReference type="ARBA" id="ARBA00022729"/>
    </source>
</evidence>
<dbReference type="PANTHER" id="PTHR21573">
    <property type="entry name" value="ER MEMBRANE PROTEIN COMPLEX SUBUNIT 1"/>
    <property type="match status" value="1"/>
</dbReference>
<keyword evidence="7" id="KW-0256">Endoplasmic reticulum</keyword>
<evidence type="ECO:0000259" key="12">
    <source>
        <dbReference type="Pfam" id="PF07774"/>
    </source>
</evidence>
<dbReference type="AlphaFoldDB" id="A0A0K9Q1W9"/>
<evidence type="ECO:0000256" key="11">
    <source>
        <dbReference type="SAM" id="Phobius"/>
    </source>
</evidence>
<dbReference type="Proteomes" id="UP000036987">
    <property type="component" value="Unassembled WGS sequence"/>
</dbReference>
<dbReference type="STRING" id="29655.A0A0K9Q1W9"/>
<evidence type="ECO:0000259" key="13">
    <source>
        <dbReference type="Pfam" id="PF25293"/>
    </source>
</evidence>
<accession>A0A0K9Q1W9</accession>
<comment type="similarity">
    <text evidence="2">Belongs to the EMC1 family.</text>
</comment>
<gene>
    <name evidence="14" type="ORF">ZOSMA_126G00130</name>
</gene>
<keyword evidence="8 11" id="KW-1133">Transmembrane helix</keyword>
<feature type="domain" description="ER membrane protein complex subunit 1 C-terminal" evidence="12">
    <location>
        <begin position="642"/>
        <end position="859"/>
    </location>
</feature>
<dbReference type="OrthoDB" id="28092at2759"/>
<reference evidence="15" key="1">
    <citation type="journal article" date="2016" name="Nature">
        <title>The genome of the seagrass Zostera marina reveals angiosperm adaptation to the sea.</title>
        <authorList>
            <person name="Olsen J.L."/>
            <person name="Rouze P."/>
            <person name="Verhelst B."/>
            <person name="Lin Y.-C."/>
            <person name="Bayer T."/>
            <person name="Collen J."/>
            <person name="Dattolo E."/>
            <person name="De Paoli E."/>
            <person name="Dittami S."/>
            <person name="Maumus F."/>
            <person name="Michel G."/>
            <person name="Kersting A."/>
            <person name="Lauritano C."/>
            <person name="Lohaus R."/>
            <person name="Toepel M."/>
            <person name="Tonon T."/>
            <person name="Vanneste K."/>
            <person name="Amirebrahimi M."/>
            <person name="Brakel J."/>
            <person name="Bostroem C."/>
            <person name="Chovatia M."/>
            <person name="Grimwood J."/>
            <person name="Jenkins J.W."/>
            <person name="Jueterbock A."/>
            <person name="Mraz A."/>
            <person name="Stam W.T."/>
            <person name="Tice H."/>
            <person name="Bornberg-Bauer E."/>
            <person name="Green P.J."/>
            <person name="Pearson G.A."/>
            <person name="Procaccini G."/>
            <person name="Duarte C.M."/>
            <person name="Schmutz J."/>
            <person name="Reusch T.B.H."/>
            <person name="Van de Peer Y."/>
        </authorList>
    </citation>
    <scope>NUCLEOTIDE SEQUENCE [LARGE SCALE GENOMIC DNA]</scope>
    <source>
        <strain evidence="15">cv. Finnish</strain>
    </source>
</reference>
<evidence type="ECO:0000256" key="5">
    <source>
        <dbReference type="ARBA" id="ARBA00022692"/>
    </source>
</evidence>
<comment type="caution">
    <text evidence="14">The sequence shown here is derived from an EMBL/GenBank/DDBJ whole genome shotgun (WGS) entry which is preliminary data.</text>
</comment>
<evidence type="ECO:0000256" key="9">
    <source>
        <dbReference type="ARBA" id="ARBA00023136"/>
    </source>
</evidence>
<evidence type="ECO:0000313" key="14">
    <source>
        <dbReference type="EMBL" id="KMZ74527.1"/>
    </source>
</evidence>
<evidence type="ECO:0000313" key="15">
    <source>
        <dbReference type="Proteomes" id="UP000036987"/>
    </source>
</evidence>
<dbReference type="SUPFAM" id="SSF50998">
    <property type="entry name" value="Quinoprotein alcohol dehydrogenase-like"/>
    <property type="match status" value="1"/>
</dbReference>
<evidence type="ECO:0000256" key="4">
    <source>
        <dbReference type="ARBA" id="ARBA00020824"/>
    </source>
</evidence>
<comment type="subcellular location">
    <subcellularLocation>
        <location evidence="1">Endoplasmic reticulum membrane</location>
        <topology evidence="1">Single-pass type I membrane protein</topology>
    </subcellularLocation>
</comment>